<dbReference type="Proteomes" id="UP000076532">
    <property type="component" value="Unassembled WGS sequence"/>
</dbReference>
<dbReference type="OrthoDB" id="2886770at2759"/>
<evidence type="ECO:0000313" key="2">
    <source>
        <dbReference type="Proteomes" id="UP000076532"/>
    </source>
</evidence>
<dbReference type="EMBL" id="KV417731">
    <property type="protein sequence ID" value="KZP08071.1"/>
    <property type="molecule type" value="Genomic_DNA"/>
</dbReference>
<organism evidence="1 2">
    <name type="scientific">Athelia psychrophila</name>
    <dbReference type="NCBI Taxonomy" id="1759441"/>
    <lineage>
        <taxon>Eukaryota</taxon>
        <taxon>Fungi</taxon>
        <taxon>Dikarya</taxon>
        <taxon>Basidiomycota</taxon>
        <taxon>Agaricomycotina</taxon>
        <taxon>Agaricomycetes</taxon>
        <taxon>Agaricomycetidae</taxon>
        <taxon>Atheliales</taxon>
        <taxon>Atheliaceae</taxon>
        <taxon>Athelia</taxon>
    </lineage>
</organism>
<evidence type="ECO:0000313" key="1">
    <source>
        <dbReference type="EMBL" id="KZP08071.1"/>
    </source>
</evidence>
<accession>A0A165X095</accession>
<reference evidence="1 2" key="1">
    <citation type="journal article" date="2016" name="Mol. Biol. Evol.">
        <title>Comparative Genomics of Early-Diverging Mushroom-Forming Fungi Provides Insights into the Origins of Lignocellulose Decay Capabilities.</title>
        <authorList>
            <person name="Nagy L.G."/>
            <person name="Riley R."/>
            <person name="Tritt A."/>
            <person name="Adam C."/>
            <person name="Daum C."/>
            <person name="Floudas D."/>
            <person name="Sun H."/>
            <person name="Yadav J.S."/>
            <person name="Pangilinan J."/>
            <person name="Larsson K.H."/>
            <person name="Matsuura K."/>
            <person name="Barry K."/>
            <person name="Labutti K."/>
            <person name="Kuo R."/>
            <person name="Ohm R.A."/>
            <person name="Bhattacharya S.S."/>
            <person name="Shirouzu T."/>
            <person name="Yoshinaga Y."/>
            <person name="Martin F.M."/>
            <person name="Grigoriev I.V."/>
            <person name="Hibbett D.S."/>
        </authorList>
    </citation>
    <scope>NUCLEOTIDE SEQUENCE [LARGE SCALE GENOMIC DNA]</scope>
    <source>
        <strain evidence="1 2">CBS 109695</strain>
    </source>
</reference>
<gene>
    <name evidence="1" type="ORF">FIBSPDRAFT_965070</name>
</gene>
<name>A0A165X095_9AGAM</name>
<evidence type="ECO:0008006" key="3">
    <source>
        <dbReference type="Google" id="ProtNLM"/>
    </source>
</evidence>
<sequence>MIFEQLVPTQDNDLTPIQIPELKEILLPGQICKSWRDAAIATPALWSSLQFNFNNPKNIVERMVDMATTCIARAKSYPLFIYFKTWYPDLTRYRPIIAVLLAHSNQWHNLFIDSMGFQGSAHEELQDAKGRLPMLCRLKVDYGHIEEWGSCDTFLTLPNLRILDLCNYGFQPWHQIGQFPPLPWRQLQQIAFMGQALDALELLRMSPSLQVFEVCVVGRSEGLHHVHHTFLRELSV</sequence>
<protein>
    <recommendedName>
        <fullName evidence="3">F-box domain-containing protein</fullName>
    </recommendedName>
</protein>
<dbReference type="AlphaFoldDB" id="A0A165X095"/>
<proteinExistence type="predicted"/>
<keyword evidence="2" id="KW-1185">Reference proteome</keyword>